<dbReference type="AlphaFoldDB" id="A0A813SYH6"/>
<evidence type="ECO:0000256" key="1">
    <source>
        <dbReference type="ARBA" id="ARBA00010994"/>
    </source>
</evidence>
<comment type="similarity">
    <text evidence="1">Belongs to the TPPP family.</text>
</comment>
<name>A0A813SYH6_9BILA</name>
<dbReference type="Proteomes" id="UP000663860">
    <property type="component" value="Unassembled WGS sequence"/>
</dbReference>
<dbReference type="GO" id="GO:0015631">
    <property type="term" value="F:tubulin binding"/>
    <property type="evidence" value="ECO:0007669"/>
    <property type="project" value="InterPro"/>
</dbReference>
<dbReference type="Pfam" id="PF05517">
    <property type="entry name" value="p25-alpha"/>
    <property type="match status" value="1"/>
</dbReference>
<dbReference type="InterPro" id="IPR011992">
    <property type="entry name" value="EF-hand-dom_pair"/>
</dbReference>
<dbReference type="InterPro" id="IPR008907">
    <property type="entry name" value="TPP/p25"/>
</dbReference>
<dbReference type="SUPFAM" id="SSF47473">
    <property type="entry name" value="EF-hand"/>
    <property type="match status" value="1"/>
</dbReference>
<protein>
    <submittedName>
        <fullName evidence="2">Uncharacterized protein</fullName>
    </submittedName>
</protein>
<dbReference type="Gene3D" id="1.10.238.10">
    <property type="entry name" value="EF-hand"/>
    <property type="match status" value="1"/>
</dbReference>
<organism evidence="2 3">
    <name type="scientific">Adineta steineri</name>
    <dbReference type="NCBI Taxonomy" id="433720"/>
    <lineage>
        <taxon>Eukaryota</taxon>
        <taxon>Metazoa</taxon>
        <taxon>Spiralia</taxon>
        <taxon>Gnathifera</taxon>
        <taxon>Rotifera</taxon>
        <taxon>Eurotatoria</taxon>
        <taxon>Bdelloidea</taxon>
        <taxon>Adinetida</taxon>
        <taxon>Adinetidae</taxon>
        <taxon>Adineta</taxon>
    </lineage>
</organism>
<dbReference type="EMBL" id="CAJNOE010000044">
    <property type="protein sequence ID" value="CAF0802178.1"/>
    <property type="molecule type" value="Genomic_DNA"/>
</dbReference>
<comment type="caution">
    <text evidence="2">The sequence shown here is derived from an EMBL/GenBank/DDBJ whole genome shotgun (WGS) entry which is preliminary data.</text>
</comment>
<gene>
    <name evidence="2" type="ORF">IZO911_LOCUS6993</name>
</gene>
<sequence length="72" mass="8028">MASGGHGGLKEVFDKYSKFGKSESQLKEKDIRIDSKNLTKMLKDTGVIDSKYSSNLFDNDMARVLGKLTELI</sequence>
<evidence type="ECO:0000313" key="3">
    <source>
        <dbReference type="Proteomes" id="UP000663860"/>
    </source>
</evidence>
<evidence type="ECO:0000313" key="2">
    <source>
        <dbReference type="EMBL" id="CAF0802178.1"/>
    </source>
</evidence>
<dbReference type="GO" id="GO:0046785">
    <property type="term" value="P:microtubule polymerization"/>
    <property type="evidence" value="ECO:0007669"/>
    <property type="project" value="InterPro"/>
</dbReference>
<proteinExistence type="inferred from homology"/>
<accession>A0A813SYH6</accession>
<reference evidence="2" key="1">
    <citation type="submission" date="2021-02" db="EMBL/GenBank/DDBJ databases">
        <authorList>
            <person name="Nowell W R."/>
        </authorList>
    </citation>
    <scope>NUCLEOTIDE SEQUENCE</scope>
</reference>